<organism evidence="1 2">
    <name type="scientific">Streptomyces solicathayae</name>
    <dbReference type="NCBI Taxonomy" id="3081768"/>
    <lineage>
        <taxon>Bacteria</taxon>
        <taxon>Bacillati</taxon>
        <taxon>Actinomycetota</taxon>
        <taxon>Actinomycetes</taxon>
        <taxon>Kitasatosporales</taxon>
        <taxon>Streptomycetaceae</taxon>
        <taxon>Streptomyces</taxon>
    </lineage>
</organism>
<accession>A0ABZ0LLC5</accession>
<evidence type="ECO:0008006" key="3">
    <source>
        <dbReference type="Google" id="ProtNLM"/>
    </source>
</evidence>
<keyword evidence="2" id="KW-1185">Reference proteome</keyword>
<protein>
    <recommendedName>
        <fullName evidence="3">Winged helix DNA-binding domain-containing protein</fullName>
    </recommendedName>
</protein>
<reference evidence="1 2" key="1">
    <citation type="submission" date="2023-10" db="EMBL/GenBank/DDBJ databases">
        <title>The genome sequence of Streptomyces sp. HUAS YS2.</title>
        <authorList>
            <person name="Mo P."/>
        </authorList>
    </citation>
    <scope>NUCLEOTIDE SEQUENCE [LARGE SCALE GENOMIC DNA]</scope>
    <source>
        <strain evidence="1 2">HUAS YS2</strain>
    </source>
</reference>
<evidence type="ECO:0000313" key="1">
    <source>
        <dbReference type="EMBL" id="WOX20090.1"/>
    </source>
</evidence>
<proteinExistence type="predicted"/>
<dbReference type="EMBL" id="CP137573">
    <property type="protein sequence ID" value="WOX20090.1"/>
    <property type="molecule type" value="Genomic_DNA"/>
</dbReference>
<gene>
    <name evidence="1" type="ORF">R2D22_01245</name>
</gene>
<dbReference type="Proteomes" id="UP001301731">
    <property type="component" value="Chromosome"/>
</dbReference>
<evidence type="ECO:0000313" key="2">
    <source>
        <dbReference type="Proteomes" id="UP001301731"/>
    </source>
</evidence>
<sequence>MEAGRVVAPDETGGLVPFGGSLDGATAYDSGPLVVCAPGGASFLRPAAVADPEVWRQVREEVTDLAEELDRVASLLAGGGLERMMRRARSGAVPSGAYEADPRQSCPELVARVAGELGTGEDAAALYLQVATLAAPTDRNVRRWNGWSAGQLAQARADLLATGAVVEAKRSRAGRTVFLPGEWTDLKAPHLPLETAKLAQHRVRPMRRNEIQGPFVRVLPIAPLHEMFATAWERTSGERESGR</sequence>
<dbReference type="RefSeq" id="WP_318100289.1">
    <property type="nucleotide sequence ID" value="NZ_CP137573.1"/>
</dbReference>
<name>A0ABZ0LLC5_9ACTN</name>